<proteinExistence type="predicted"/>
<evidence type="ECO:0000313" key="3">
    <source>
        <dbReference type="Proteomes" id="UP000078200"/>
    </source>
</evidence>
<organism evidence="2 3">
    <name type="scientific">Glossina austeni</name>
    <name type="common">Savannah tsetse fly</name>
    <dbReference type="NCBI Taxonomy" id="7395"/>
    <lineage>
        <taxon>Eukaryota</taxon>
        <taxon>Metazoa</taxon>
        <taxon>Ecdysozoa</taxon>
        <taxon>Arthropoda</taxon>
        <taxon>Hexapoda</taxon>
        <taxon>Insecta</taxon>
        <taxon>Pterygota</taxon>
        <taxon>Neoptera</taxon>
        <taxon>Endopterygota</taxon>
        <taxon>Diptera</taxon>
        <taxon>Brachycera</taxon>
        <taxon>Muscomorpha</taxon>
        <taxon>Hippoboscoidea</taxon>
        <taxon>Glossinidae</taxon>
        <taxon>Glossina</taxon>
    </lineage>
</organism>
<reference evidence="2" key="1">
    <citation type="submission" date="2020-05" db="UniProtKB">
        <authorList>
            <consortium name="EnsemblMetazoa"/>
        </authorList>
    </citation>
    <scope>IDENTIFICATION</scope>
    <source>
        <strain evidence="2">TTRI</strain>
    </source>
</reference>
<protein>
    <submittedName>
        <fullName evidence="2">Uncharacterized protein</fullName>
    </submittedName>
</protein>
<keyword evidence="1" id="KW-1133">Transmembrane helix</keyword>
<dbReference type="Proteomes" id="UP000078200">
    <property type="component" value="Unassembled WGS sequence"/>
</dbReference>
<feature type="transmembrane region" description="Helical" evidence="1">
    <location>
        <begin position="6"/>
        <end position="29"/>
    </location>
</feature>
<dbReference type="EnsemblMetazoa" id="GAUT004197-RA">
    <property type="protein sequence ID" value="GAUT004197-PA"/>
    <property type="gene ID" value="GAUT004197"/>
</dbReference>
<name>A0A1A9UGM1_GLOAU</name>
<evidence type="ECO:0000256" key="1">
    <source>
        <dbReference type="SAM" id="Phobius"/>
    </source>
</evidence>
<dbReference type="VEuPathDB" id="VectorBase:GAUT004197"/>
<keyword evidence="1" id="KW-0812">Transmembrane</keyword>
<accession>A0A1A9UGM1</accession>
<evidence type="ECO:0000313" key="2">
    <source>
        <dbReference type="EnsemblMetazoa" id="GAUT004197-PA"/>
    </source>
</evidence>
<keyword evidence="1" id="KW-0472">Membrane</keyword>
<dbReference type="AlphaFoldDB" id="A0A1A9UGM1"/>
<sequence length="192" mass="22350">MNAYIILIVYTLQMQALLFTAACVAAFRFSLVYMHIDKFTQTTEKEHSFTQGNLYLLLGEAVCPQNESWLPRFKLCSKQRTEARGIIKETYDSLKRNNTSYREHMRLRFIKKLNKAPAHAHLLQYYTELMISTRKQKEMKKVKPQKSSRKFYQITLVKACQLQCIKIEHASCSSHKIKACQLQIMASNCSVA</sequence>
<keyword evidence="3" id="KW-1185">Reference proteome</keyword>